<dbReference type="InterPro" id="IPR002539">
    <property type="entry name" value="MaoC-like_dom"/>
</dbReference>
<feature type="domain" description="MaoC-like" evidence="3">
    <location>
        <begin position="158"/>
        <end position="254"/>
    </location>
</feature>
<dbReference type="Proteomes" id="UP000520767">
    <property type="component" value="Unassembled WGS sequence"/>
</dbReference>
<evidence type="ECO:0000259" key="3">
    <source>
        <dbReference type="Pfam" id="PF01575"/>
    </source>
</evidence>
<proteinExistence type="inferred from homology"/>
<gene>
    <name evidence="4" type="ORF">FHR82_002840</name>
</gene>
<sequence>MMVELSSPPSLRVLYPKAVLTGFRRKGGELPDTVYTLSGVRTDPAHLAAYNRVCGFRLSDELPSTYPHLLTFPLQIKLMAGDDFPFPLVGSVHVANRITQTRPLRVGESYDLRVHLENLRDHPRGRQFDVVGEALVDGEVVWTDVSTYLRRGGGTGRPERSERTEPPAPTAIWRVPDDIGRRYGDVSGDRNPIHLYKLTAKMFGFPRAIAHGMWTKARCLAAFEGRLPDAYTVDVAFKLPVLLPAKVAFTAREDGDGWTFDLFGATVPGVRSASSATVPDVRSASSATVPDVRSASSATVPDVRSASSAKNGKPHLTGTISSQR</sequence>
<name>A0A7W7Q3Z0_9PSEU</name>
<dbReference type="PANTHER" id="PTHR43841">
    <property type="entry name" value="3-HYDROXYACYL-THIOESTER DEHYDRATASE HTDX-RELATED"/>
    <property type="match status" value="1"/>
</dbReference>
<feature type="compositionally biased region" description="Polar residues" evidence="2">
    <location>
        <begin position="274"/>
        <end position="310"/>
    </location>
</feature>
<dbReference type="SUPFAM" id="SSF54637">
    <property type="entry name" value="Thioesterase/thiol ester dehydrase-isomerase"/>
    <property type="match status" value="2"/>
</dbReference>
<evidence type="ECO:0000313" key="5">
    <source>
        <dbReference type="Proteomes" id="UP000520767"/>
    </source>
</evidence>
<feature type="region of interest" description="Disordered" evidence="2">
    <location>
        <begin position="274"/>
        <end position="324"/>
    </location>
</feature>
<comment type="similarity">
    <text evidence="1">Belongs to the enoyl-CoA hydratase/isomerase family.</text>
</comment>
<evidence type="ECO:0000256" key="2">
    <source>
        <dbReference type="SAM" id="MobiDB-lite"/>
    </source>
</evidence>
<evidence type="ECO:0000313" key="4">
    <source>
        <dbReference type="EMBL" id="MBB4906620.1"/>
    </source>
</evidence>
<feature type="region of interest" description="Disordered" evidence="2">
    <location>
        <begin position="151"/>
        <end position="170"/>
    </location>
</feature>
<dbReference type="AlphaFoldDB" id="A0A7W7Q3Z0"/>
<organism evidence="4 5">
    <name type="scientific">Actinophytocola algeriensis</name>
    <dbReference type="NCBI Taxonomy" id="1768010"/>
    <lineage>
        <taxon>Bacteria</taxon>
        <taxon>Bacillati</taxon>
        <taxon>Actinomycetota</taxon>
        <taxon>Actinomycetes</taxon>
        <taxon>Pseudonocardiales</taxon>
        <taxon>Pseudonocardiaceae</taxon>
    </lineage>
</organism>
<protein>
    <recommendedName>
        <fullName evidence="3">MaoC-like domain-containing protein</fullName>
    </recommendedName>
</protein>
<reference evidence="4 5" key="1">
    <citation type="submission" date="2020-08" db="EMBL/GenBank/DDBJ databases">
        <title>Genomic Encyclopedia of Type Strains, Phase III (KMG-III): the genomes of soil and plant-associated and newly described type strains.</title>
        <authorList>
            <person name="Whitman W."/>
        </authorList>
    </citation>
    <scope>NUCLEOTIDE SEQUENCE [LARGE SCALE GENOMIC DNA]</scope>
    <source>
        <strain evidence="4 5">CECT 8960</strain>
    </source>
</reference>
<accession>A0A7W7Q3Z0</accession>
<dbReference type="Gene3D" id="3.10.129.10">
    <property type="entry name" value="Hotdog Thioesterase"/>
    <property type="match status" value="1"/>
</dbReference>
<dbReference type="Pfam" id="PF01575">
    <property type="entry name" value="MaoC_dehydratas"/>
    <property type="match status" value="1"/>
</dbReference>
<keyword evidence="5" id="KW-1185">Reference proteome</keyword>
<evidence type="ECO:0000256" key="1">
    <source>
        <dbReference type="ARBA" id="ARBA00005254"/>
    </source>
</evidence>
<dbReference type="PANTHER" id="PTHR43841:SF1">
    <property type="entry name" value="3-HYDROXYACYL-THIOESTER DEHYDRATASE X"/>
    <property type="match status" value="1"/>
</dbReference>
<dbReference type="InterPro" id="IPR029069">
    <property type="entry name" value="HotDog_dom_sf"/>
</dbReference>
<dbReference type="EMBL" id="JACHJQ010000003">
    <property type="protein sequence ID" value="MBB4906620.1"/>
    <property type="molecule type" value="Genomic_DNA"/>
</dbReference>
<comment type="caution">
    <text evidence="4">The sequence shown here is derived from an EMBL/GenBank/DDBJ whole genome shotgun (WGS) entry which is preliminary data.</text>
</comment>